<dbReference type="GO" id="GO:0003697">
    <property type="term" value="F:single-stranded DNA binding"/>
    <property type="evidence" value="ECO:0007669"/>
    <property type="project" value="UniProtKB-UniRule"/>
</dbReference>
<dbReference type="PROSITE" id="PS00321">
    <property type="entry name" value="RECA_1"/>
    <property type="match status" value="1"/>
</dbReference>
<evidence type="ECO:0000256" key="13">
    <source>
        <dbReference type="SAM" id="MobiDB-lite"/>
    </source>
</evidence>
<evidence type="ECO:0000256" key="6">
    <source>
        <dbReference type="ARBA" id="ARBA00023125"/>
    </source>
</evidence>
<dbReference type="SUPFAM" id="SSF54752">
    <property type="entry name" value="RecA protein, C-terminal domain"/>
    <property type="match status" value="1"/>
</dbReference>
<evidence type="ECO:0000256" key="11">
    <source>
        <dbReference type="RuleBase" id="RU000526"/>
    </source>
</evidence>
<evidence type="ECO:0000256" key="9">
    <source>
        <dbReference type="ARBA" id="ARBA00023236"/>
    </source>
</evidence>
<dbReference type="PRINTS" id="PR00142">
    <property type="entry name" value="RECA"/>
</dbReference>
<evidence type="ECO:0000256" key="5">
    <source>
        <dbReference type="ARBA" id="ARBA00022840"/>
    </source>
</evidence>
<dbReference type="FunFam" id="3.40.50.300:FF:000087">
    <property type="entry name" value="Recombinase RecA"/>
    <property type="match status" value="1"/>
</dbReference>
<keyword evidence="7 10" id="KW-0233">DNA recombination</keyword>
<dbReference type="GO" id="GO:0140664">
    <property type="term" value="F:ATP-dependent DNA damage sensor activity"/>
    <property type="evidence" value="ECO:0007669"/>
    <property type="project" value="InterPro"/>
</dbReference>
<evidence type="ECO:0000256" key="4">
    <source>
        <dbReference type="ARBA" id="ARBA00022763"/>
    </source>
</evidence>
<feature type="domain" description="RecA family profile 1" evidence="14">
    <location>
        <begin position="35"/>
        <end position="194"/>
    </location>
</feature>
<dbReference type="Pfam" id="PF00154">
    <property type="entry name" value="RecA_N"/>
    <property type="match status" value="1"/>
</dbReference>
<feature type="binding site" evidence="10">
    <location>
        <begin position="65"/>
        <end position="72"/>
    </location>
    <ligand>
        <name>ATP</name>
        <dbReference type="ChEBI" id="CHEBI:30616"/>
    </ligand>
</feature>
<evidence type="ECO:0000256" key="3">
    <source>
        <dbReference type="ARBA" id="ARBA00022741"/>
    </source>
</evidence>
<feature type="compositionally biased region" description="Basic and acidic residues" evidence="13">
    <location>
        <begin position="339"/>
        <end position="367"/>
    </location>
</feature>
<dbReference type="Gene3D" id="3.40.50.300">
    <property type="entry name" value="P-loop containing nucleotide triphosphate hydrolases"/>
    <property type="match status" value="1"/>
</dbReference>
<dbReference type="RefSeq" id="WP_008214916.1">
    <property type="nucleotide sequence ID" value="NZ_AZFZ01000004.1"/>
</dbReference>
<dbReference type="InterPro" id="IPR049428">
    <property type="entry name" value="RecA-like_N"/>
</dbReference>
<dbReference type="HAMAP" id="MF_00268">
    <property type="entry name" value="RecA"/>
    <property type="match status" value="1"/>
</dbReference>
<comment type="subcellular location">
    <subcellularLocation>
        <location evidence="10">Cytoplasm</location>
    </subcellularLocation>
</comment>
<dbReference type="GO" id="GO:0006310">
    <property type="term" value="P:DNA recombination"/>
    <property type="evidence" value="ECO:0007669"/>
    <property type="project" value="UniProtKB-UniRule"/>
</dbReference>
<comment type="function">
    <text evidence="10">Can catalyze the hydrolysis of ATP in the presence of single-stranded DNA, the ATP-dependent uptake of single-stranded DNA by duplex DNA, and the ATP-dependent hybridization of homologous single-stranded DNAs. It interacts with LexA causing its activation and leading to its autocatalytic cleavage.</text>
</comment>
<dbReference type="Proteomes" id="UP000051010">
    <property type="component" value="Unassembled WGS sequence"/>
</dbReference>
<dbReference type="PATRIC" id="fig|1423786.4.peg.1866"/>
<evidence type="ECO:0000256" key="7">
    <source>
        <dbReference type="ARBA" id="ARBA00023172"/>
    </source>
</evidence>
<evidence type="ECO:0000313" key="16">
    <source>
        <dbReference type="EMBL" id="KRM45354.1"/>
    </source>
</evidence>
<dbReference type="NCBIfam" id="TIGR02012">
    <property type="entry name" value="tigrfam_recA"/>
    <property type="match status" value="1"/>
</dbReference>
<dbReference type="InterPro" id="IPR027417">
    <property type="entry name" value="P-loop_NTPase"/>
</dbReference>
<comment type="similarity">
    <text evidence="1 10 12">Belongs to the RecA family.</text>
</comment>
<dbReference type="InterPro" id="IPR049261">
    <property type="entry name" value="RecA-like_C"/>
</dbReference>
<feature type="domain" description="RecA family profile 2" evidence="15">
    <location>
        <begin position="199"/>
        <end position="272"/>
    </location>
</feature>
<dbReference type="InterPro" id="IPR020588">
    <property type="entry name" value="RecA_ATP-bd"/>
</dbReference>
<evidence type="ECO:0000256" key="12">
    <source>
        <dbReference type="RuleBase" id="RU004527"/>
    </source>
</evidence>
<comment type="caution">
    <text evidence="16">The sequence shown here is derived from an EMBL/GenBank/DDBJ whole genome shotgun (WGS) entry which is preliminary data.</text>
</comment>
<evidence type="ECO:0000256" key="8">
    <source>
        <dbReference type="ARBA" id="ARBA00023204"/>
    </source>
</evidence>
<dbReference type="PANTHER" id="PTHR45900">
    <property type="entry name" value="RECA"/>
    <property type="match status" value="1"/>
</dbReference>
<proteinExistence type="inferred from homology"/>
<dbReference type="CDD" id="cd00983">
    <property type="entry name" value="RecA"/>
    <property type="match status" value="1"/>
</dbReference>
<evidence type="ECO:0000259" key="14">
    <source>
        <dbReference type="PROSITE" id="PS50162"/>
    </source>
</evidence>
<dbReference type="Pfam" id="PF21096">
    <property type="entry name" value="RecA_C"/>
    <property type="match status" value="1"/>
</dbReference>
<dbReference type="PROSITE" id="PS50163">
    <property type="entry name" value="RECA_3"/>
    <property type="match status" value="1"/>
</dbReference>
<gene>
    <name evidence="10" type="primary">recA</name>
    <name evidence="16" type="ORF">FD47_GL001760</name>
</gene>
<evidence type="ECO:0000256" key="1">
    <source>
        <dbReference type="ARBA" id="ARBA00009391"/>
    </source>
</evidence>
<name>A0A0R1YTE2_9LACO</name>
<dbReference type="InterPro" id="IPR003593">
    <property type="entry name" value="AAA+_ATPase"/>
</dbReference>
<keyword evidence="4 10" id="KW-0227">DNA damage</keyword>
<dbReference type="GO" id="GO:0005524">
    <property type="term" value="F:ATP binding"/>
    <property type="evidence" value="ECO:0007669"/>
    <property type="project" value="UniProtKB-UniRule"/>
</dbReference>
<dbReference type="EMBL" id="AZFZ01000004">
    <property type="protein sequence ID" value="KRM45354.1"/>
    <property type="molecule type" value="Genomic_DNA"/>
</dbReference>
<keyword evidence="6 10" id="KW-0238">DNA-binding</keyword>
<feature type="region of interest" description="Disordered" evidence="13">
    <location>
        <begin position="327"/>
        <end position="375"/>
    </location>
</feature>
<organism evidence="16 17">
    <name type="scientific">Lentilactobacillus parafarraginis DSM 18390 = JCM 14109</name>
    <dbReference type="NCBI Taxonomy" id="1423786"/>
    <lineage>
        <taxon>Bacteria</taxon>
        <taxon>Bacillati</taxon>
        <taxon>Bacillota</taxon>
        <taxon>Bacilli</taxon>
        <taxon>Lactobacillales</taxon>
        <taxon>Lactobacillaceae</taxon>
        <taxon>Lentilactobacillus</taxon>
    </lineage>
</organism>
<keyword evidence="5 10" id="KW-0067">ATP-binding</keyword>
<keyword evidence="9 10" id="KW-0742">SOS response</keyword>
<dbReference type="InterPro" id="IPR013765">
    <property type="entry name" value="DNA_recomb/repair_RecA"/>
</dbReference>
<dbReference type="PANTHER" id="PTHR45900:SF1">
    <property type="entry name" value="MITOCHONDRIAL DNA REPAIR PROTEIN RECA HOMOLOG-RELATED"/>
    <property type="match status" value="1"/>
</dbReference>
<evidence type="ECO:0000259" key="15">
    <source>
        <dbReference type="PROSITE" id="PS50163"/>
    </source>
</evidence>
<keyword evidence="10" id="KW-0963">Cytoplasm</keyword>
<dbReference type="PROSITE" id="PS50162">
    <property type="entry name" value="RECA_2"/>
    <property type="match status" value="1"/>
</dbReference>
<sequence>MADQRKVALDKALKSIEKEFGKGSIMRMGDKADTQISTIPSGSLALDEALGVGGYPRGRIVEVYGPESSGKTTVALHAVAEVQKRGGTAAYIDAENALDPVYATHLGVNIDDLLLSQPDTGEQGLQIADALVTSGAIDMVVIDSVAALVPRAEIEGEMGDTHVGLQARLMSQALRKLSGTINKTKTIAIFINQIREKVGVMFGNPEVTPGGRALKFYATIRLEVRRAEQIKDGTNIIGNRVRIKVVKNKVAPPFKRAEVDIMYGKGISQSGELVDMAVEKDIINKSGSWYSYGEERIGQGRENAKAYLEEHADVYQEVAKKVRDAYGIPEDGAATNEEESSKDKKADSTDKKAAEKDNDKAKSKAIDNIDLNIGK</sequence>
<evidence type="ECO:0000256" key="10">
    <source>
        <dbReference type="HAMAP-Rule" id="MF_00268"/>
    </source>
</evidence>
<reference evidence="16 17" key="1">
    <citation type="journal article" date="2015" name="Genome Announc.">
        <title>Expanding the biotechnology potential of lactobacilli through comparative genomics of 213 strains and associated genera.</title>
        <authorList>
            <person name="Sun Z."/>
            <person name="Harris H.M."/>
            <person name="McCann A."/>
            <person name="Guo C."/>
            <person name="Argimon S."/>
            <person name="Zhang W."/>
            <person name="Yang X."/>
            <person name="Jeffery I.B."/>
            <person name="Cooney J.C."/>
            <person name="Kagawa T.F."/>
            <person name="Liu W."/>
            <person name="Song Y."/>
            <person name="Salvetti E."/>
            <person name="Wrobel A."/>
            <person name="Rasinkangas P."/>
            <person name="Parkhill J."/>
            <person name="Rea M.C."/>
            <person name="O'Sullivan O."/>
            <person name="Ritari J."/>
            <person name="Douillard F.P."/>
            <person name="Paul Ross R."/>
            <person name="Yang R."/>
            <person name="Briner A.E."/>
            <person name="Felis G.E."/>
            <person name="de Vos W.M."/>
            <person name="Barrangou R."/>
            <person name="Klaenhammer T.R."/>
            <person name="Caufield P.W."/>
            <person name="Cui Y."/>
            <person name="Zhang H."/>
            <person name="O'Toole P.W."/>
        </authorList>
    </citation>
    <scope>NUCLEOTIDE SEQUENCE [LARGE SCALE GENOMIC DNA]</scope>
    <source>
        <strain evidence="16 17">DSM 18390</strain>
    </source>
</reference>
<accession>A0A0R1YTE2</accession>
<keyword evidence="8 10" id="KW-0234">DNA repair</keyword>
<evidence type="ECO:0000256" key="2">
    <source>
        <dbReference type="ARBA" id="ARBA00015553"/>
    </source>
</evidence>
<dbReference type="GO" id="GO:0009432">
    <property type="term" value="P:SOS response"/>
    <property type="evidence" value="ECO:0007669"/>
    <property type="project" value="UniProtKB-UniRule"/>
</dbReference>
<dbReference type="InterPro" id="IPR020584">
    <property type="entry name" value="DNA_recomb/repair_RecA_CS"/>
</dbReference>
<dbReference type="InterPro" id="IPR023400">
    <property type="entry name" value="RecA_C_sf"/>
</dbReference>
<dbReference type="GO" id="GO:0003684">
    <property type="term" value="F:damaged DNA binding"/>
    <property type="evidence" value="ECO:0007669"/>
    <property type="project" value="UniProtKB-UniRule"/>
</dbReference>
<dbReference type="SUPFAM" id="SSF52540">
    <property type="entry name" value="P-loop containing nucleoside triphosphate hydrolases"/>
    <property type="match status" value="1"/>
</dbReference>
<protein>
    <recommendedName>
        <fullName evidence="2 10">Protein RecA</fullName>
    </recommendedName>
    <alternativeName>
        <fullName evidence="10 11">Recombinase A</fullName>
    </alternativeName>
</protein>
<dbReference type="AlphaFoldDB" id="A0A0R1YTE2"/>
<dbReference type="InterPro" id="IPR020587">
    <property type="entry name" value="RecA_monomer-monomer_interface"/>
</dbReference>
<evidence type="ECO:0000313" key="17">
    <source>
        <dbReference type="Proteomes" id="UP000051010"/>
    </source>
</evidence>
<dbReference type="GO" id="GO:0006281">
    <property type="term" value="P:DNA repair"/>
    <property type="evidence" value="ECO:0007669"/>
    <property type="project" value="UniProtKB-UniRule"/>
</dbReference>
<dbReference type="GO" id="GO:0005829">
    <property type="term" value="C:cytosol"/>
    <property type="evidence" value="ECO:0007669"/>
    <property type="project" value="TreeGrafter"/>
</dbReference>
<keyword evidence="3 10" id="KW-0547">Nucleotide-binding</keyword>
<dbReference type="SMART" id="SM00382">
    <property type="entry name" value="AAA"/>
    <property type="match status" value="1"/>
</dbReference>